<dbReference type="AlphaFoldDB" id="A0A3A3G3Q6"/>
<dbReference type="EMBL" id="QYUO01000003">
    <property type="protein sequence ID" value="RJF92703.1"/>
    <property type="molecule type" value="Genomic_DNA"/>
</dbReference>
<protein>
    <submittedName>
        <fullName evidence="1">Uncharacterized protein</fullName>
    </submittedName>
</protein>
<dbReference type="Gene3D" id="1.10.150.240">
    <property type="entry name" value="Putative phosphatase, domain 2"/>
    <property type="match status" value="1"/>
</dbReference>
<name>A0A3A3G3Q6_9BURK</name>
<dbReference type="RefSeq" id="WP_119772694.1">
    <property type="nucleotide sequence ID" value="NZ_QYUO01000003.1"/>
</dbReference>
<proteinExistence type="predicted"/>
<evidence type="ECO:0000313" key="1">
    <source>
        <dbReference type="EMBL" id="RJF92703.1"/>
    </source>
</evidence>
<dbReference type="InterPro" id="IPR023198">
    <property type="entry name" value="PGP-like_dom2"/>
</dbReference>
<dbReference type="Proteomes" id="UP000265955">
    <property type="component" value="Unassembled WGS sequence"/>
</dbReference>
<dbReference type="OrthoDB" id="9800058at2"/>
<sequence>MSNTTFDQHVGDATERLHLSAFNAAFYELGLRWHWDDATYHELRRHPCEKERVRIYLQMHQPHLLTAYDASFLVEAIHAVKARRFEAMTHCGTQAATDVDWAAVQRFKRDI</sequence>
<evidence type="ECO:0000313" key="2">
    <source>
        <dbReference type="Proteomes" id="UP000265955"/>
    </source>
</evidence>
<gene>
    <name evidence="1" type="ORF">D3871_29435</name>
</gene>
<reference evidence="2" key="1">
    <citation type="submission" date="2018-09" db="EMBL/GenBank/DDBJ databases">
        <authorList>
            <person name="Zhu H."/>
        </authorList>
    </citation>
    <scope>NUCLEOTIDE SEQUENCE [LARGE SCALE GENOMIC DNA]</scope>
    <source>
        <strain evidence="2">K1R23-30</strain>
    </source>
</reference>
<accession>A0A3A3G3Q6</accession>
<comment type="caution">
    <text evidence="1">The sequence shown here is derived from an EMBL/GenBank/DDBJ whole genome shotgun (WGS) entry which is preliminary data.</text>
</comment>
<keyword evidence="2" id="KW-1185">Reference proteome</keyword>
<organism evidence="1 2">
    <name type="scientific">Noviherbaspirillum saxi</name>
    <dbReference type="NCBI Taxonomy" id="2320863"/>
    <lineage>
        <taxon>Bacteria</taxon>
        <taxon>Pseudomonadati</taxon>
        <taxon>Pseudomonadota</taxon>
        <taxon>Betaproteobacteria</taxon>
        <taxon>Burkholderiales</taxon>
        <taxon>Oxalobacteraceae</taxon>
        <taxon>Noviherbaspirillum</taxon>
    </lineage>
</organism>